<dbReference type="PANTHER" id="PTHR10039:SF17">
    <property type="entry name" value="FUNGAL STAND N-TERMINAL GOODBYE DOMAIN-CONTAINING PROTEIN-RELATED"/>
    <property type="match status" value="1"/>
</dbReference>
<keyword evidence="4" id="KW-1185">Reference proteome</keyword>
<protein>
    <recommendedName>
        <fullName evidence="2">NACHT domain-containing protein</fullName>
    </recommendedName>
</protein>
<accession>A0A2J6PPG4</accession>
<proteinExistence type="predicted"/>
<dbReference type="InterPro" id="IPR056884">
    <property type="entry name" value="NPHP3-like_N"/>
</dbReference>
<dbReference type="Pfam" id="PF17100">
    <property type="entry name" value="NACHT_N"/>
    <property type="match status" value="1"/>
</dbReference>
<gene>
    <name evidence="3" type="ORF">NA56DRAFT_323603</name>
</gene>
<organism evidence="3 4">
    <name type="scientific">Hyaloscypha hepaticicola</name>
    <dbReference type="NCBI Taxonomy" id="2082293"/>
    <lineage>
        <taxon>Eukaryota</taxon>
        <taxon>Fungi</taxon>
        <taxon>Dikarya</taxon>
        <taxon>Ascomycota</taxon>
        <taxon>Pezizomycotina</taxon>
        <taxon>Leotiomycetes</taxon>
        <taxon>Helotiales</taxon>
        <taxon>Hyaloscyphaceae</taxon>
        <taxon>Hyaloscypha</taxon>
    </lineage>
</organism>
<dbReference type="Gene3D" id="3.40.50.300">
    <property type="entry name" value="P-loop containing nucleotide triphosphate hydrolases"/>
    <property type="match status" value="1"/>
</dbReference>
<dbReference type="OrthoDB" id="3562058at2759"/>
<feature type="domain" description="NACHT" evidence="2">
    <location>
        <begin position="304"/>
        <end position="455"/>
    </location>
</feature>
<evidence type="ECO:0000313" key="3">
    <source>
        <dbReference type="EMBL" id="PMD15918.1"/>
    </source>
</evidence>
<evidence type="ECO:0000313" key="4">
    <source>
        <dbReference type="Proteomes" id="UP000235672"/>
    </source>
</evidence>
<keyword evidence="1" id="KW-0677">Repeat</keyword>
<evidence type="ECO:0000256" key="1">
    <source>
        <dbReference type="ARBA" id="ARBA00022737"/>
    </source>
</evidence>
<dbReference type="SUPFAM" id="SSF52540">
    <property type="entry name" value="P-loop containing nucleoside triphosphate hydrolases"/>
    <property type="match status" value="1"/>
</dbReference>
<reference evidence="3 4" key="1">
    <citation type="submission" date="2016-05" db="EMBL/GenBank/DDBJ databases">
        <title>A degradative enzymes factory behind the ericoid mycorrhizal symbiosis.</title>
        <authorList>
            <consortium name="DOE Joint Genome Institute"/>
            <person name="Martino E."/>
            <person name="Morin E."/>
            <person name="Grelet G."/>
            <person name="Kuo A."/>
            <person name="Kohler A."/>
            <person name="Daghino S."/>
            <person name="Barry K."/>
            <person name="Choi C."/>
            <person name="Cichocki N."/>
            <person name="Clum A."/>
            <person name="Copeland A."/>
            <person name="Hainaut M."/>
            <person name="Haridas S."/>
            <person name="Labutti K."/>
            <person name="Lindquist E."/>
            <person name="Lipzen A."/>
            <person name="Khouja H.-R."/>
            <person name="Murat C."/>
            <person name="Ohm R."/>
            <person name="Olson A."/>
            <person name="Spatafora J."/>
            <person name="Veneault-Fourrey C."/>
            <person name="Henrissat B."/>
            <person name="Grigoriev I."/>
            <person name="Martin F."/>
            <person name="Perotto S."/>
        </authorList>
    </citation>
    <scope>NUCLEOTIDE SEQUENCE [LARGE SCALE GENOMIC DNA]</scope>
    <source>
        <strain evidence="3 4">UAMH 7357</strain>
    </source>
</reference>
<dbReference type="PANTHER" id="PTHR10039">
    <property type="entry name" value="AMELOGENIN"/>
    <property type="match status" value="1"/>
</dbReference>
<dbReference type="STRING" id="1745343.A0A2J6PPG4"/>
<dbReference type="EMBL" id="KZ613509">
    <property type="protein sequence ID" value="PMD15918.1"/>
    <property type="molecule type" value="Genomic_DNA"/>
</dbReference>
<dbReference type="PROSITE" id="PS50837">
    <property type="entry name" value="NACHT"/>
    <property type="match status" value="1"/>
</dbReference>
<name>A0A2J6PPG4_9HELO</name>
<dbReference type="InterPro" id="IPR007111">
    <property type="entry name" value="NACHT_NTPase"/>
</dbReference>
<evidence type="ECO:0000259" key="2">
    <source>
        <dbReference type="PROSITE" id="PS50837"/>
    </source>
</evidence>
<dbReference type="Proteomes" id="UP000235672">
    <property type="component" value="Unassembled WGS sequence"/>
</dbReference>
<dbReference type="InterPro" id="IPR027417">
    <property type="entry name" value="P-loop_NTPase"/>
</dbReference>
<dbReference type="AlphaFoldDB" id="A0A2J6PPG4"/>
<sequence length="816" mass="93203">METLAEVLVDKELEDLKVKDSARAKAERMNLKKKILEELGDRTQRQARLNKIVEDGRNRVDKQDKQAKVIDGLDALAQGVLKIKPAIDIVLQIPQAAPAALPWAGVCIGLQILSNPAKARRSNLKGIVHVSSRMEWYCSLTPHLLRNGPHIQLKKKVVKMYKAILFYQMKSVCFYYKHQGLAFLQGITNWNDWDGYLKQVEEAEKIFKDDAAQAMQVKLVTTGNNIHKAIEHQIRQREGMNQAETDRKYFEDLNVSYPDLDMEKIEKNKGGLRGDVYGWVLDSDQYAAVTNWEDNGKPDAASSPLMWVRGDPGMGKTMLMIGIIHEFGNGIVDHAPSLCYFFCQAANEQDTNSATTILRSLVWMLLLQQPKLIEHVRFEHTARKAENLFNDKRYAWDHASRIFKNILEDPQLRPVYFVIDALDECSEGLLDLFGLIQNSLDRPEKIRWLLSNRPNINVLARLEERGTQTLAKEMSMLDLQTCDLARPRGIYIDYNLSILRKEHGPPGYSEAILKNISEEIVNRNEGSTTFLWVSLVFKQLNERYRDGNWVVNGKHALSVLKKMPSDLQETYEHMRKRAEEQLERWPEELALFKFVLKASLLAFRPLSLSELSKLTNVPDVKTAVETCGSFLVINDETVSPLHLSAKEYYQSRFGPAGVAKGHEDISMRCIDGMSALFHSLRNWEKDIKPLELDLLAPIRYSCVFWVTHLLASTHCELPTKLEDGGRVHEFLKAHFLHWLESLSVLHELSAGITSARKLLNNVETLTSSELSRFLKDGERFGASFRSIIERAPLQIYGAALVFCPEDSEMKKLFWGR</sequence>
<dbReference type="Pfam" id="PF24883">
    <property type="entry name" value="NPHP3_N"/>
    <property type="match status" value="1"/>
</dbReference>
<dbReference type="InterPro" id="IPR031359">
    <property type="entry name" value="NACHT_N"/>
</dbReference>